<evidence type="ECO:0000313" key="3">
    <source>
        <dbReference type="EMBL" id="PLW20473.1"/>
    </source>
</evidence>
<name>A0A2N5T4Q4_9BASI</name>
<dbReference type="Proteomes" id="UP000235388">
    <property type="component" value="Unassembled WGS sequence"/>
</dbReference>
<feature type="region of interest" description="Disordered" evidence="1">
    <location>
        <begin position="30"/>
        <end position="64"/>
    </location>
</feature>
<evidence type="ECO:0000256" key="1">
    <source>
        <dbReference type="SAM" id="MobiDB-lite"/>
    </source>
</evidence>
<accession>A0A2N5T4Q4</accession>
<reference evidence="5 6" key="1">
    <citation type="submission" date="2017-11" db="EMBL/GenBank/DDBJ databases">
        <title>De novo assembly and phasing of dikaryotic genomes from two isolates of Puccinia coronata f. sp. avenae, the causal agent of oat crown rust.</title>
        <authorList>
            <person name="Miller M.E."/>
            <person name="Zhang Y."/>
            <person name="Omidvar V."/>
            <person name="Sperschneider J."/>
            <person name="Schwessinger B."/>
            <person name="Raley C."/>
            <person name="Palmer J.M."/>
            <person name="Garnica D."/>
            <person name="Upadhyaya N."/>
            <person name="Rathjen J."/>
            <person name="Taylor J.M."/>
            <person name="Park R.F."/>
            <person name="Dodds P.N."/>
            <person name="Hirsch C.D."/>
            <person name="Kianian S.F."/>
            <person name="Figueroa M."/>
        </authorList>
    </citation>
    <scope>NUCLEOTIDE SEQUENCE [LARGE SCALE GENOMIC DNA]</scope>
    <source>
        <strain evidence="2">12NC29</strain>
        <strain evidence="3">12SD80</strain>
    </source>
</reference>
<protein>
    <submittedName>
        <fullName evidence="3">Uncharacterized protein</fullName>
    </submittedName>
</protein>
<evidence type="ECO:0000313" key="2">
    <source>
        <dbReference type="EMBL" id="PLW13459.1"/>
    </source>
</evidence>
<organism evidence="3 6">
    <name type="scientific">Puccinia coronata f. sp. avenae</name>
    <dbReference type="NCBI Taxonomy" id="200324"/>
    <lineage>
        <taxon>Eukaryota</taxon>
        <taxon>Fungi</taxon>
        <taxon>Dikarya</taxon>
        <taxon>Basidiomycota</taxon>
        <taxon>Pucciniomycotina</taxon>
        <taxon>Pucciniomycetes</taxon>
        <taxon>Pucciniales</taxon>
        <taxon>Pucciniaceae</taxon>
        <taxon>Puccinia</taxon>
    </lineage>
</organism>
<proteinExistence type="predicted"/>
<dbReference type="AlphaFoldDB" id="A0A2N5T4Q4"/>
<evidence type="ECO:0000313" key="6">
    <source>
        <dbReference type="Proteomes" id="UP000235392"/>
    </source>
</evidence>
<gene>
    <name evidence="4" type="ORF">PCANC_01670</name>
    <name evidence="2" type="ORF">PCANC_16833</name>
    <name evidence="3" type="ORF">PCASD_16664</name>
</gene>
<evidence type="ECO:0000313" key="5">
    <source>
        <dbReference type="Proteomes" id="UP000235388"/>
    </source>
</evidence>
<sequence length="64" mass="7243">MAQVNVLTMEPGTQQGHRTLDVIKLPLRGRKAKECPSNQRSRGNRPLNGVETAQRTFTFPKRLL</sequence>
<evidence type="ECO:0000313" key="4">
    <source>
        <dbReference type="EMBL" id="PLW56777.1"/>
    </source>
</evidence>
<dbReference type="Proteomes" id="UP000235392">
    <property type="component" value="Unassembled WGS sequence"/>
</dbReference>
<comment type="caution">
    <text evidence="3">The sequence shown here is derived from an EMBL/GenBank/DDBJ whole genome shotgun (WGS) entry which is preliminary data.</text>
</comment>
<dbReference type="EMBL" id="PGCJ01000949">
    <property type="protein sequence ID" value="PLW13459.1"/>
    <property type="molecule type" value="Genomic_DNA"/>
</dbReference>
<keyword evidence="5" id="KW-1185">Reference proteome</keyword>
<dbReference type="EMBL" id="PGCJ01000017">
    <property type="protein sequence ID" value="PLW56777.1"/>
    <property type="molecule type" value="Genomic_DNA"/>
</dbReference>
<dbReference type="EMBL" id="PGCI01000698">
    <property type="protein sequence ID" value="PLW20473.1"/>
    <property type="molecule type" value="Genomic_DNA"/>
</dbReference>